<dbReference type="PANTHER" id="PTHR17453">
    <property type="entry name" value="SIGNAL RECOGNITION PARTICLE 19 KD PROTEIN"/>
    <property type="match status" value="1"/>
</dbReference>
<dbReference type="VEuPathDB" id="FungiDB:AMAG_17192"/>
<dbReference type="Pfam" id="PF01922">
    <property type="entry name" value="SRP19"/>
    <property type="match status" value="1"/>
</dbReference>
<feature type="compositionally biased region" description="Basic residues" evidence="5">
    <location>
        <begin position="246"/>
        <end position="256"/>
    </location>
</feature>
<dbReference type="AlphaFoldDB" id="A0A0L0TEI4"/>
<dbReference type="InterPro" id="IPR002778">
    <property type="entry name" value="Signal_recog_particle_SRP19"/>
</dbReference>
<evidence type="ECO:0000256" key="4">
    <source>
        <dbReference type="ARBA" id="ARBA00023274"/>
    </source>
</evidence>
<evidence type="ECO:0000313" key="6">
    <source>
        <dbReference type="EMBL" id="KNE72964.1"/>
    </source>
</evidence>
<dbReference type="Gene3D" id="3.30.56.30">
    <property type="entry name" value="Signal recognition particle, SRP19-like subunit"/>
    <property type="match status" value="1"/>
</dbReference>
<protein>
    <recommendedName>
        <fullName evidence="8">Signal recognition particle subunit SRP19</fullName>
    </recommendedName>
</protein>
<dbReference type="SUPFAM" id="SSF69695">
    <property type="entry name" value="SRP19"/>
    <property type="match status" value="1"/>
</dbReference>
<evidence type="ECO:0000313" key="7">
    <source>
        <dbReference type="Proteomes" id="UP000054350"/>
    </source>
</evidence>
<organism evidence="6 7">
    <name type="scientific">Allomyces macrogynus (strain ATCC 38327)</name>
    <name type="common">Allomyces javanicus var. macrogynus</name>
    <dbReference type="NCBI Taxonomy" id="578462"/>
    <lineage>
        <taxon>Eukaryota</taxon>
        <taxon>Fungi</taxon>
        <taxon>Fungi incertae sedis</taxon>
        <taxon>Blastocladiomycota</taxon>
        <taxon>Blastocladiomycetes</taxon>
        <taxon>Blastocladiales</taxon>
        <taxon>Blastocladiaceae</taxon>
        <taxon>Allomyces</taxon>
    </lineage>
</organism>
<dbReference type="InterPro" id="IPR036521">
    <property type="entry name" value="SRP19-like_sf"/>
</dbReference>
<accession>A0A0L0TEI4</accession>
<keyword evidence="3" id="KW-0733">Signal recognition particle</keyword>
<keyword evidence="4" id="KW-0687">Ribonucleoprotein</keyword>
<evidence type="ECO:0000256" key="2">
    <source>
        <dbReference type="ARBA" id="ARBA00022490"/>
    </source>
</evidence>
<feature type="region of interest" description="Disordered" evidence="5">
    <location>
        <begin position="223"/>
        <end position="256"/>
    </location>
</feature>
<dbReference type="GO" id="GO:0005786">
    <property type="term" value="C:signal recognition particle, endoplasmic reticulum targeting"/>
    <property type="evidence" value="ECO:0007669"/>
    <property type="project" value="UniProtKB-KW"/>
</dbReference>
<dbReference type="EMBL" id="GG745386">
    <property type="protein sequence ID" value="KNE72964.1"/>
    <property type="molecule type" value="Genomic_DNA"/>
</dbReference>
<evidence type="ECO:0000256" key="3">
    <source>
        <dbReference type="ARBA" id="ARBA00023135"/>
    </source>
</evidence>
<dbReference type="OMA" id="NPFKEAM"/>
<dbReference type="Proteomes" id="UP000054350">
    <property type="component" value="Unassembled WGS sequence"/>
</dbReference>
<keyword evidence="7" id="KW-1185">Reference proteome</keyword>
<evidence type="ECO:0008006" key="8">
    <source>
        <dbReference type="Google" id="ProtNLM"/>
    </source>
</evidence>
<sequence length="256" mass="27074">MEAHVSDDDIDNMDFLPDDMRIVPVGPGSAGPSTGGNPFGAMPGQPSDAEIRKEIKSWVCIYPIYFDATRAARDGRRVPKDLAIEDVNVWHLAAALQQLNLPVAIEEPKTHPRDPFRPGRVRTQIKLDGRLLNRRIPNRKTLFLEMAKLFPSVGPAVAAMVAENKQRQAVQAAQFQQQMKAMMPQGMPGMPGMSGMPDMGALAAGMSGMGGMPGMEGLAGLLGGMGMGDEPPSAGSSSAGGAGKAAAKKKGKKGKK</sequence>
<keyword evidence="2" id="KW-0963">Cytoplasm</keyword>
<dbReference type="GO" id="GO:0008312">
    <property type="term" value="F:7S RNA binding"/>
    <property type="evidence" value="ECO:0007669"/>
    <property type="project" value="InterPro"/>
</dbReference>
<comment type="subcellular location">
    <subcellularLocation>
        <location evidence="1">Cytoplasm</location>
    </subcellularLocation>
</comment>
<gene>
    <name evidence="6" type="ORF">AMAG_17192</name>
</gene>
<dbReference type="GO" id="GO:0006617">
    <property type="term" value="P:SRP-dependent cotranslational protein targeting to membrane, signal sequence recognition"/>
    <property type="evidence" value="ECO:0007669"/>
    <property type="project" value="TreeGrafter"/>
</dbReference>
<dbReference type="PANTHER" id="PTHR17453:SF0">
    <property type="entry name" value="SIGNAL RECOGNITION PARTICLE 19 KDA PROTEIN"/>
    <property type="match status" value="1"/>
</dbReference>
<dbReference type="STRING" id="578462.A0A0L0TEI4"/>
<reference evidence="7" key="2">
    <citation type="submission" date="2009-11" db="EMBL/GenBank/DDBJ databases">
        <title>The Genome Sequence of Allomyces macrogynus strain ATCC 38327.</title>
        <authorList>
            <consortium name="The Broad Institute Genome Sequencing Platform"/>
            <person name="Russ C."/>
            <person name="Cuomo C."/>
            <person name="Shea T."/>
            <person name="Young S.K."/>
            <person name="Zeng Q."/>
            <person name="Koehrsen M."/>
            <person name="Haas B."/>
            <person name="Borodovsky M."/>
            <person name="Guigo R."/>
            <person name="Alvarado L."/>
            <person name="Berlin A."/>
            <person name="Borenstein D."/>
            <person name="Chen Z."/>
            <person name="Engels R."/>
            <person name="Freedman E."/>
            <person name="Gellesch M."/>
            <person name="Goldberg J."/>
            <person name="Griggs A."/>
            <person name="Gujja S."/>
            <person name="Heiman D."/>
            <person name="Hepburn T."/>
            <person name="Howarth C."/>
            <person name="Jen D."/>
            <person name="Larson L."/>
            <person name="Lewis B."/>
            <person name="Mehta T."/>
            <person name="Park D."/>
            <person name="Pearson M."/>
            <person name="Roberts A."/>
            <person name="Saif S."/>
            <person name="Shenoy N."/>
            <person name="Sisk P."/>
            <person name="Stolte C."/>
            <person name="Sykes S."/>
            <person name="Walk T."/>
            <person name="White J."/>
            <person name="Yandava C."/>
            <person name="Burger G."/>
            <person name="Gray M.W."/>
            <person name="Holland P.W.H."/>
            <person name="King N."/>
            <person name="Lang F.B.F."/>
            <person name="Roger A.J."/>
            <person name="Ruiz-Trillo I."/>
            <person name="Lander E."/>
            <person name="Nusbaum C."/>
        </authorList>
    </citation>
    <scope>NUCLEOTIDE SEQUENCE [LARGE SCALE GENOMIC DNA]</scope>
    <source>
        <strain evidence="7">ATCC 38327</strain>
    </source>
</reference>
<evidence type="ECO:0000256" key="1">
    <source>
        <dbReference type="ARBA" id="ARBA00004496"/>
    </source>
</evidence>
<proteinExistence type="predicted"/>
<evidence type="ECO:0000256" key="5">
    <source>
        <dbReference type="SAM" id="MobiDB-lite"/>
    </source>
</evidence>
<dbReference type="eggNOG" id="KOG3198">
    <property type="taxonomic scope" value="Eukaryota"/>
</dbReference>
<reference evidence="6 7" key="1">
    <citation type="submission" date="2009-11" db="EMBL/GenBank/DDBJ databases">
        <title>Annotation of Allomyces macrogynus ATCC 38327.</title>
        <authorList>
            <consortium name="The Broad Institute Genome Sequencing Platform"/>
            <person name="Russ C."/>
            <person name="Cuomo C."/>
            <person name="Burger G."/>
            <person name="Gray M.W."/>
            <person name="Holland P.W.H."/>
            <person name="King N."/>
            <person name="Lang F.B.F."/>
            <person name="Roger A.J."/>
            <person name="Ruiz-Trillo I."/>
            <person name="Young S.K."/>
            <person name="Zeng Q."/>
            <person name="Gargeya S."/>
            <person name="Fitzgerald M."/>
            <person name="Haas B."/>
            <person name="Abouelleil A."/>
            <person name="Alvarado L."/>
            <person name="Arachchi H.M."/>
            <person name="Berlin A."/>
            <person name="Chapman S.B."/>
            <person name="Gearin G."/>
            <person name="Goldberg J."/>
            <person name="Griggs A."/>
            <person name="Gujja S."/>
            <person name="Hansen M."/>
            <person name="Heiman D."/>
            <person name="Howarth C."/>
            <person name="Larimer J."/>
            <person name="Lui A."/>
            <person name="MacDonald P.J.P."/>
            <person name="McCowen C."/>
            <person name="Montmayeur A."/>
            <person name="Murphy C."/>
            <person name="Neiman D."/>
            <person name="Pearson M."/>
            <person name="Priest M."/>
            <person name="Roberts A."/>
            <person name="Saif S."/>
            <person name="Shea T."/>
            <person name="Sisk P."/>
            <person name="Stolte C."/>
            <person name="Sykes S."/>
            <person name="Wortman J."/>
            <person name="Nusbaum C."/>
            <person name="Birren B."/>
        </authorList>
    </citation>
    <scope>NUCLEOTIDE SEQUENCE [LARGE SCALE GENOMIC DNA]</scope>
    <source>
        <strain evidence="6 7">ATCC 38327</strain>
    </source>
</reference>
<name>A0A0L0TEI4_ALLM3</name>
<dbReference type="OrthoDB" id="2190947at2759"/>